<dbReference type="Pfam" id="PF00170">
    <property type="entry name" value="bZIP_1"/>
    <property type="match status" value="1"/>
</dbReference>
<dbReference type="AlphaFoldDB" id="A0A6J0JRX2"/>
<evidence type="ECO:0000256" key="1">
    <source>
        <dbReference type="ARBA" id="ARBA00004123"/>
    </source>
</evidence>
<reference evidence="9" key="2">
    <citation type="submission" date="2025-08" db="UniProtKB">
        <authorList>
            <consortium name="RefSeq"/>
        </authorList>
    </citation>
    <scope>IDENTIFICATION</scope>
    <source>
        <tissue evidence="9">Leaf</tissue>
    </source>
</reference>
<dbReference type="InterPro" id="IPR004827">
    <property type="entry name" value="bZIP"/>
</dbReference>
<dbReference type="KEGG" id="rsz:108810870"/>
<name>A0A6J0JRX2_RAPSA</name>
<evidence type="ECO:0000256" key="5">
    <source>
        <dbReference type="ARBA" id="ARBA00023242"/>
    </source>
</evidence>
<evidence type="ECO:0000256" key="2">
    <source>
        <dbReference type="ARBA" id="ARBA00023015"/>
    </source>
</evidence>
<dbReference type="Gene3D" id="1.20.5.170">
    <property type="match status" value="1"/>
</dbReference>
<evidence type="ECO:0000313" key="9">
    <source>
        <dbReference type="RefSeq" id="XP_018438447.1"/>
    </source>
</evidence>
<keyword evidence="3" id="KW-0238">DNA-binding</keyword>
<evidence type="ECO:0000256" key="3">
    <source>
        <dbReference type="ARBA" id="ARBA00023125"/>
    </source>
</evidence>
<keyword evidence="4" id="KW-0804">Transcription</keyword>
<dbReference type="PANTHER" id="PTHR45764:SF21">
    <property type="entry name" value="OS03G0770000 PROTEIN"/>
    <property type="match status" value="1"/>
</dbReference>
<dbReference type="SMART" id="SM00338">
    <property type="entry name" value="BRLZ"/>
    <property type="match status" value="1"/>
</dbReference>
<dbReference type="PROSITE" id="PS00036">
    <property type="entry name" value="BZIP_BASIC"/>
    <property type="match status" value="1"/>
</dbReference>
<dbReference type="GO" id="GO:0045893">
    <property type="term" value="P:positive regulation of DNA-templated transcription"/>
    <property type="evidence" value="ECO:0007669"/>
    <property type="project" value="TreeGrafter"/>
</dbReference>
<dbReference type="GO" id="GO:0046982">
    <property type="term" value="F:protein heterodimerization activity"/>
    <property type="evidence" value="ECO:0007669"/>
    <property type="project" value="UniProtKB-ARBA"/>
</dbReference>
<dbReference type="InterPro" id="IPR045314">
    <property type="entry name" value="bZIP_plant_GBF1"/>
</dbReference>
<dbReference type="SUPFAM" id="SSF57959">
    <property type="entry name" value="Leucine zipper domain"/>
    <property type="match status" value="1"/>
</dbReference>
<evidence type="ECO:0000256" key="6">
    <source>
        <dbReference type="SAM" id="MobiDB-lite"/>
    </source>
</evidence>
<dbReference type="OrthoDB" id="551672at2759"/>
<dbReference type="InterPro" id="IPR046347">
    <property type="entry name" value="bZIP_sf"/>
</dbReference>
<keyword evidence="8" id="KW-1185">Reference proteome</keyword>
<dbReference type="Proteomes" id="UP000504610">
    <property type="component" value="Chromosome 6"/>
</dbReference>
<comment type="subcellular location">
    <subcellularLocation>
        <location evidence="1">Nucleus</location>
    </subcellularLocation>
</comment>
<keyword evidence="2" id="KW-0805">Transcription regulation</keyword>
<dbReference type="PANTHER" id="PTHR45764">
    <property type="entry name" value="BZIP TRANSCRIPTION FACTOR 44"/>
    <property type="match status" value="1"/>
</dbReference>
<dbReference type="CDD" id="cd14702">
    <property type="entry name" value="bZIP_plant_GBF1"/>
    <property type="match status" value="1"/>
</dbReference>
<dbReference type="PROSITE" id="PS50217">
    <property type="entry name" value="BZIP"/>
    <property type="match status" value="1"/>
</dbReference>
<evidence type="ECO:0000313" key="8">
    <source>
        <dbReference type="Proteomes" id="UP000504610"/>
    </source>
</evidence>
<dbReference type="GO" id="GO:0000976">
    <property type="term" value="F:transcription cis-regulatory region binding"/>
    <property type="evidence" value="ECO:0007669"/>
    <property type="project" value="TreeGrafter"/>
</dbReference>
<reference evidence="8" key="1">
    <citation type="journal article" date="2019" name="Database">
        <title>The radish genome database (RadishGD): an integrated information resource for radish genomics.</title>
        <authorList>
            <person name="Yu H.J."/>
            <person name="Baek S."/>
            <person name="Lee Y.J."/>
            <person name="Cho A."/>
            <person name="Mun J.H."/>
        </authorList>
    </citation>
    <scope>NUCLEOTIDE SEQUENCE [LARGE SCALE GENOMIC DNA]</scope>
    <source>
        <strain evidence="8">cv. WK10039</strain>
    </source>
</reference>
<accession>A0A6J0JRX2</accession>
<organism evidence="8 9">
    <name type="scientific">Raphanus sativus</name>
    <name type="common">Radish</name>
    <name type="synonym">Raphanus raphanistrum var. sativus</name>
    <dbReference type="NCBI Taxonomy" id="3726"/>
    <lineage>
        <taxon>Eukaryota</taxon>
        <taxon>Viridiplantae</taxon>
        <taxon>Streptophyta</taxon>
        <taxon>Embryophyta</taxon>
        <taxon>Tracheophyta</taxon>
        <taxon>Spermatophyta</taxon>
        <taxon>Magnoliopsida</taxon>
        <taxon>eudicotyledons</taxon>
        <taxon>Gunneridae</taxon>
        <taxon>Pentapetalae</taxon>
        <taxon>rosids</taxon>
        <taxon>malvids</taxon>
        <taxon>Brassicales</taxon>
        <taxon>Brassicaceae</taxon>
        <taxon>Brassiceae</taxon>
        <taxon>Raphanus</taxon>
    </lineage>
</organism>
<dbReference type="GO" id="GO:0005634">
    <property type="term" value="C:nucleus"/>
    <property type="evidence" value="ECO:0007669"/>
    <property type="project" value="UniProtKB-SubCell"/>
</dbReference>
<gene>
    <name evidence="9" type="primary">LOC108810870</name>
</gene>
<evidence type="ECO:0000259" key="7">
    <source>
        <dbReference type="PROSITE" id="PS50217"/>
    </source>
</evidence>
<dbReference type="GO" id="GO:0003700">
    <property type="term" value="F:DNA-binding transcription factor activity"/>
    <property type="evidence" value="ECO:0007669"/>
    <property type="project" value="InterPro"/>
</dbReference>
<keyword evidence="5" id="KW-0539">Nucleus</keyword>
<sequence>MMSTISRVFSCEPGQTTHVPAFETGFTPWDISHLFSVFDSSMNLIPHSAHEYLSPDSVNLYGPDAVPTDSYTDERKKKRKLSNRESAKRSRVKKQKYLEEMNIKLNQLKIENRDLQNQIGYVLHHFQRTETENNRLRLEQRMLHSTLLNITQVLMLHQIDRSSDCVTWPYDDSTRVTVQHDPYVITDHIIL</sequence>
<feature type="domain" description="BZIP" evidence="7">
    <location>
        <begin position="73"/>
        <end position="136"/>
    </location>
</feature>
<feature type="region of interest" description="Disordered" evidence="6">
    <location>
        <begin position="64"/>
        <end position="93"/>
    </location>
</feature>
<dbReference type="RefSeq" id="XP_018438447.1">
    <property type="nucleotide sequence ID" value="XM_018582945.2"/>
</dbReference>
<proteinExistence type="predicted"/>
<evidence type="ECO:0000256" key="4">
    <source>
        <dbReference type="ARBA" id="ARBA00023163"/>
    </source>
</evidence>
<dbReference type="FunFam" id="1.20.5.170:FF:000020">
    <property type="entry name" value="BZIP transcription factor"/>
    <property type="match status" value="1"/>
</dbReference>
<dbReference type="GeneID" id="108810870"/>
<protein>
    <submittedName>
        <fullName evidence="9">BZIP transcription factor 2</fullName>
    </submittedName>
</protein>